<sequence>MLQFLIPNFPTSFHFNFQDSTTWVWEGPSVLKLLWMTMTQFTTFFEVEFLPVYMPNNEEKMDARLFANNVRRKMAE</sequence>
<evidence type="ECO:0000256" key="3">
    <source>
        <dbReference type="ARBA" id="ARBA00022989"/>
    </source>
</evidence>
<gene>
    <name evidence="7" type="ORF">FBUS_07229</name>
</gene>
<protein>
    <submittedName>
        <fullName evidence="7">1-acylglycerophosphocholine O-acyltransferase 1</fullName>
    </submittedName>
</protein>
<evidence type="ECO:0000256" key="5">
    <source>
        <dbReference type="ARBA" id="ARBA00023136"/>
    </source>
</evidence>
<dbReference type="GO" id="GO:0005783">
    <property type="term" value="C:endoplasmic reticulum"/>
    <property type="evidence" value="ECO:0007669"/>
    <property type="project" value="TreeGrafter"/>
</dbReference>
<dbReference type="PANTHER" id="PTHR23063">
    <property type="entry name" value="PHOSPHOLIPID ACYLTRANSFERASE"/>
    <property type="match status" value="1"/>
</dbReference>
<dbReference type="Proteomes" id="UP000728185">
    <property type="component" value="Unassembled WGS sequence"/>
</dbReference>
<reference evidence="7" key="1">
    <citation type="submission" date="2019-05" db="EMBL/GenBank/DDBJ databases">
        <title>Annotation for the trematode Fasciolopsis buski.</title>
        <authorList>
            <person name="Choi Y.-J."/>
        </authorList>
    </citation>
    <scope>NUCLEOTIDE SEQUENCE</scope>
    <source>
        <strain evidence="7">HT</strain>
        <tissue evidence="7">Whole worm</tissue>
    </source>
</reference>
<dbReference type="GO" id="GO:0006629">
    <property type="term" value="P:lipid metabolic process"/>
    <property type="evidence" value="ECO:0007669"/>
    <property type="project" value="UniProtKB-KW"/>
</dbReference>
<keyword evidence="1" id="KW-0808">Transferase</keyword>
<evidence type="ECO:0000256" key="4">
    <source>
        <dbReference type="ARBA" id="ARBA00023098"/>
    </source>
</evidence>
<keyword evidence="4" id="KW-0443">Lipid metabolism</keyword>
<evidence type="ECO:0000256" key="1">
    <source>
        <dbReference type="ARBA" id="ARBA00022679"/>
    </source>
</evidence>
<keyword evidence="2" id="KW-0812">Transmembrane</keyword>
<organism evidence="7 8">
    <name type="scientific">Fasciolopsis buskii</name>
    <dbReference type="NCBI Taxonomy" id="27845"/>
    <lineage>
        <taxon>Eukaryota</taxon>
        <taxon>Metazoa</taxon>
        <taxon>Spiralia</taxon>
        <taxon>Lophotrochozoa</taxon>
        <taxon>Platyhelminthes</taxon>
        <taxon>Trematoda</taxon>
        <taxon>Digenea</taxon>
        <taxon>Plagiorchiida</taxon>
        <taxon>Echinostomata</taxon>
        <taxon>Echinostomatoidea</taxon>
        <taxon>Fasciolidae</taxon>
        <taxon>Fasciolopsis</taxon>
    </lineage>
</organism>
<keyword evidence="6" id="KW-0012">Acyltransferase</keyword>
<dbReference type="OrthoDB" id="6233737at2759"/>
<proteinExistence type="predicted"/>
<evidence type="ECO:0000256" key="2">
    <source>
        <dbReference type="ARBA" id="ARBA00022692"/>
    </source>
</evidence>
<dbReference type="AlphaFoldDB" id="A0A8E0VP66"/>
<keyword evidence="5" id="KW-0472">Membrane</keyword>
<comment type="caution">
    <text evidence="7">The sequence shown here is derived from an EMBL/GenBank/DDBJ whole genome shotgun (WGS) entry which is preliminary data.</text>
</comment>
<dbReference type="PANTHER" id="PTHR23063:SF52">
    <property type="entry name" value="LYSOPHOSPHATIDYLCHOLINE ACYLTRANSFERASE"/>
    <property type="match status" value="1"/>
</dbReference>
<keyword evidence="3" id="KW-1133">Transmembrane helix</keyword>
<dbReference type="GO" id="GO:0042171">
    <property type="term" value="F:lysophosphatidic acid acyltransferase activity"/>
    <property type="evidence" value="ECO:0007669"/>
    <property type="project" value="TreeGrafter"/>
</dbReference>
<accession>A0A8E0VP66</accession>
<evidence type="ECO:0000256" key="6">
    <source>
        <dbReference type="ARBA" id="ARBA00023315"/>
    </source>
</evidence>
<evidence type="ECO:0000313" key="8">
    <source>
        <dbReference type="Proteomes" id="UP000728185"/>
    </source>
</evidence>
<evidence type="ECO:0000313" key="7">
    <source>
        <dbReference type="EMBL" id="KAA0199877.1"/>
    </source>
</evidence>
<keyword evidence="8" id="KW-1185">Reference proteome</keyword>
<dbReference type="EMBL" id="LUCM01000872">
    <property type="protein sequence ID" value="KAA0199877.1"/>
    <property type="molecule type" value="Genomic_DNA"/>
</dbReference>
<name>A0A8E0VP66_9TREM</name>